<organism evidence="1 2">
    <name type="scientific">Hypocrea virens (strain Gv29-8 / FGSC 10586)</name>
    <name type="common">Gliocladium virens</name>
    <name type="synonym">Trichoderma virens</name>
    <dbReference type="NCBI Taxonomy" id="413071"/>
    <lineage>
        <taxon>Eukaryota</taxon>
        <taxon>Fungi</taxon>
        <taxon>Dikarya</taxon>
        <taxon>Ascomycota</taxon>
        <taxon>Pezizomycotina</taxon>
        <taxon>Sordariomycetes</taxon>
        <taxon>Hypocreomycetidae</taxon>
        <taxon>Hypocreales</taxon>
        <taxon>Hypocreaceae</taxon>
        <taxon>Trichoderma</taxon>
    </lineage>
</organism>
<dbReference type="GeneID" id="25791540"/>
<dbReference type="AlphaFoldDB" id="G9MQ82"/>
<evidence type="ECO:0000313" key="2">
    <source>
        <dbReference type="Proteomes" id="UP000007115"/>
    </source>
</evidence>
<dbReference type="InParanoid" id="G9MQ82"/>
<dbReference type="HOGENOM" id="CLU_1896505_0_0_1"/>
<accession>G9MQ82</accession>
<gene>
    <name evidence="1" type="ORF">TRIVIDRAFT_221278</name>
</gene>
<dbReference type="RefSeq" id="XP_013958229.1">
    <property type="nucleotide sequence ID" value="XM_014102754.1"/>
</dbReference>
<reference evidence="1 2" key="1">
    <citation type="journal article" date="2011" name="Genome Biol.">
        <title>Comparative genome sequence analysis underscores mycoparasitism as the ancestral life style of Trichoderma.</title>
        <authorList>
            <person name="Kubicek C.P."/>
            <person name="Herrera-Estrella A."/>
            <person name="Seidl-Seiboth V."/>
            <person name="Martinez D.A."/>
            <person name="Druzhinina I.S."/>
            <person name="Thon M."/>
            <person name="Zeilinger S."/>
            <person name="Casas-Flores S."/>
            <person name="Horwitz B.A."/>
            <person name="Mukherjee P.K."/>
            <person name="Mukherjee M."/>
            <person name="Kredics L."/>
            <person name="Alcaraz L.D."/>
            <person name="Aerts A."/>
            <person name="Antal Z."/>
            <person name="Atanasova L."/>
            <person name="Cervantes-Badillo M.G."/>
            <person name="Challacombe J."/>
            <person name="Chertkov O."/>
            <person name="McCluskey K."/>
            <person name="Coulpier F."/>
            <person name="Deshpande N."/>
            <person name="von Doehren H."/>
            <person name="Ebbole D.J."/>
            <person name="Esquivel-Naranjo E.U."/>
            <person name="Fekete E."/>
            <person name="Flipphi M."/>
            <person name="Glaser F."/>
            <person name="Gomez-Rodriguez E.Y."/>
            <person name="Gruber S."/>
            <person name="Han C."/>
            <person name="Henrissat B."/>
            <person name="Hermosa R."/>
            <person name="Hernandez-Onate M."/>
            <person name="Karaffa L."/>
            <person name="Kosti I."/>
            <person name="Le Crom S."/>
            <person name="Lindquist E."/>
            <person name="Lucas S."/>
            <person name="Luebeck M."/>
            <person name="Luebeck P.S."/>
            <person name="Margeot A."/>
            <person name="Metz B."/>
            <person name="Misra M."/>
            <person name="Nevalainen H."/>
            <person name="Omann M."/>
            <person name="Packer N."/>
            <person name="Perrone G."/>
            <person name="Uresti-Rivera E.E."/>
            <person name="Salamov A."/>
            <person name="Schmoll M."/>
            <person name="Seiboth B."/>
            <person name="Shapiro H."/>
            <person name="Sukno S."/>
            <person name="Tamayo-Ramos J.A."/>
            <person name="Tisch D."/>
            <person name="Wiest A."/>
            <person name="Wilkinson H.H."/>
            <person name="Zhang M."/>
            <person name="Coutinho P.M."/>
            <person name="Kenerley C.M."/>
            <person name="Monte E."/>
            <person name="Baker S.E."/>
            <person name="Grigoriev I.V."/>
        </authorList>
    </citation>
    <scope>NUCLEOTIDE SEQUENCE [LARGE SCALE GENOMIC DNA]</scope>
    <source>
        <strain evidence="2">Gv29-8 / FGSC 10586</strain>
    </source>
</reference>
<keyword evidence="2" id="KW-1185">Reference proteome</keyword>
<sequence length="134" mass="14971">MPRQKPSSGQKRISDFFQKADTPRACCNFFTCERVGYTLVSHNFVFRDVDNEGPPSKTLTMKFRLRAKAIPSAKAKAILLNRRRHLFGFRVIPESEDELGLGDNCIGKSNALIIDYGYNAARMQLVGALVDTSG</sequence>
<proteinExistence type="predicted"/>
<dbReference type="VEuPathDB" id="FungiDB:TRIVIDRAFT_221278"/>
<protein>
    <submittedName>
        <fullName evidence="1">Uncharacterized protein</fullName>
    </submittedName>
</protein>
<comment type="caution">
    <text evidence="1">The sequence shown here is derived from an EMBL/GenBank/DDBJ whole genome shotgun (WGS) entry which is preliminary data.</text>
</comment>
<dbReference type="EMBL" id="ABDF02000005">
    <property type="protein sequence ID" value="EHK24029.1"/>
    <property type="molecule type" value="Genomic_DNA"/>
</dbReference>
<dbReference type="Proteomes" id="UP000007115">
    <property type="component" value="Unassembled WGS sequence"/>
</dbReference>
<name>G9MQ82_HYPVG</name>
<evidence type="ECO:0000313" key="1">
    <source>
        <dbReference type="EMBL" id="EHK24029.1"/>
    </source>
</evidence>